<dbReference type="InterPro" id="IPR046495">
    <property type="entry name" value="DUF6588"/>
</dbReference>
<gene>
    <name evidence="2" type="ORF">SAMN05421824_1306</name>
</gene>
<feature type="signal peptide" evidence="1">
    <location>
        <begin position="1"/>
        <end position="19"/>
    </location>
</feature>
<keyword evidence="3" id="KW-1185">Reference proteome</keyword>
<evidence type="ECO:0000313" key="3">
    <source>
        <dbReference type="Proteomes" id="UP000198999"/>
    </source>
</evidence>
<evidence type="ECO:0008006" key="4">
    <source>
        <dbReference type="Google" id="ProtNLM"/>
    </source>
</evidence>
<dbReference type="OrthoDB" id="9775382at2"/>
<proteinExistence type="predicted"/>
<dbReference type="STRING" id="419940.SAMN05421824_1306"/>
<accession>A0A1H9DQ66</accession>
<name>A0A1H9DQ66_9FLAO</name>
<dbReference type="Proteomes" id="UP000198999">
    <property type="component" value="Unassembled WGS sequence"/>
</dbReference>
<protein>
    <recommendedName>
        <fullName evidence="4">Outer membrane protein beta-barrel domain-containing protein</fullName>
    </recommendedName>
</protein>
<feature type="chain" id="PRO_5011675017" description="Outer membrane protein beta-barrel domain-containing protein" evidence="1">
    <location>
        <begin position="20"/>
        <end position="345"/>
    </location>
</feature>
<evidence type="ECO:0000256" key="1">
    <source>
        <dbReference type="SAM" id="SignalP"/>
    </source>
</evidence>
<evidence type="ECO:0000313" key="2">
    <source>
        <dbReference type="EMBL" id="SEQ15654.1"/>
    </source>
</evidence>
<organism evidence="2 3">
    <name type="scientific">Hyunsoonleella jejuensis</name>
    <dbReference type="NCBI Taxonomy" id="419940"/>
    <lineage>
        <taxon>Bacteria</taxon>
        <taxon>Pseudomonadati</taxon>
        <taxon>Bacteroidota</taxon>
        <taxon>Flavobacteriia</taxon>
        <taxon>Flavobacteriales</taxon>
        <taxon>Flavobacteriaceae</taxon>
    </lineage>
</organism>
<keyword evidence="1" id="KW-0732">Signal</keyword>
<reference evidence="2 3" key="1">
    <citation type="submission" date="2016-10" db="EMBL/GenBank/DDBJ databases">
        <authorList>
            <person name="de Groot N.N."/>
        </authorList>
    </citation>
    <scope>NUCLEOTIDE SEQUENCE [LARGE SCALE GENOMIC DNA]</scope>
    <source>
        <strain evidence="2 3">DSM 21035</strain>
    </source>
</reference>
<dbReference type="RefSeq" id="WP_092577275.1">
    <property type="nucleotide sequence ID" value="NZ_FOFN01000001.1"/>
</dbReference>
<dbReference type="Pfam" id="PF20230">
    <property type="entry name" value="DUF6588"/>
    <property type="match status" value="1"/>
</dbReference>
<dbReference type="AlphaFoldDB" id="A0A1H9DQ66"/>
<sequence length="345" mass="37258">MKKLTLFIALIFVTQVSKAQNDLDALLAAGVNNAERFANDYLMPGTNGLMHSMNANWFNTANAKPLGGFEISIIANASIIQDDHQSFQMNIADYNSDPDQDFTITFADPSSSKSVATALGENDPNIDIIITYDDPILGEQQETITLPSGIGSDTANLLPTAFLQGALGLSKGIEIKARFVPKIDTDEVDLSMYGAGLQLDFTKWLPADKLLPVAISGLVAYTHLDGSYDLTDSSGISGQNQRLENSTNTWLFQLIASTKLPIINFYGGLGYIKGKSESDLLGSYTVSSGPLFSETIVDPFSVSSEVSAVRGTVGTKLKLGFFRLNAEYHVSEFNAFSVGINFGFR</sequence>
<dbReference type="EMBL" id="FOFN01000001">
    <property type="protein sequence ID" value="SEQ15654.1"/>
    <property type="molecule type" value="Genomic_DNA"/>
</dbReference>